<dbReference type="GO" id="GO:0005890">
    <property type="term" value="C:sodium:potassium-exchanging ATPase complex"/>
    <property type="evidence" value="ECO:0007669"/>
    <property type="project" value="InterPro"/>
</dbReference>
<evidence type="ECO:0000256" key="1">
    <source>
        <dbReference type="ARBA" id="ARBA00004606"/>
    </source>
</evidence>
<dbReference type="InterPro" id="IPR000402">
    <property type="entry name" value="Na/K_ATPase_sub_beta"/>
</dbReference>
<keyword evidence="4" id="KW-0735">Signal-anchor</keyword>
<comment type="similarity">
    <text evidence="2">Belongs to the X(+)/potassium ATPases subunit beta family.</text>
</comment>
<dbReference type="GO" id="GO:0006883">
    <property type="term" value="P:intracellular sodium ion homeostasis"/>
    <property type="evidence" value="ECO:0007669"/>
    <property type="project" value="TreeGrafter"/>
</dbReference>
<reference evidence="9 10" key="2">
    <citation type="journal article" date="2019" name="G3 (Bethesda)">
        <title>Hybrid Assembly of the Genome of the Entomopathogenic Nematode Steinernema carpocapsae Identifies the X-Chromosome.</title>
        <authorList>
            <person name="Serra L."/>
            <person name="Macchietto M."/>
            <person name="Macias-Munoz A."/>
            <person name="McGill C.J."/>
            <person name="Rodriguez I.M."/>
            <person name="Rodriguez B."/>
            <person name="Murad R."/>
            <person name="Mortazavi A."/>
        </authorList>
    </citation>
    <scope>NUCLEOTIDE SEQUENCE [LARGE SCALE GENOMIC DNA]</scope>
    <source>
        <strain evidence="9 10">ALL</strain>
    </source>
</reference>
<protein>
    <recommendedName>
        <fullName evidence="11">Sodium/potassium-transporting ATPase subunit beta</fullName>
    </recommendedName>
</protein>
<dbReference type="GO" id="GO:0001671">
    <property type="term" value="F:ATPase activator activity"/>
    <property type="evidence" value="ECO:0007669"/>
    <property type="project" value="TreeGrafter"/>
</dbReference>
<accession>A0A4U5MTS8</accession>
<comment type="caution">
    <text evidence="9">The sequence shown here is derived from an EMBL/GenBank/DDBJ whole genome shotgun (WGS) entry which is preliminary data.</text>
</comment>
<comment type="subcellular location">
    <subcellularLocation>
        <location evidence="1">Membrane</location>
        <topology evidence="1">Single-pass type II membrane protein</topology>
    </subcellularLocation>
</comment>
<evidence type="ECO:0000256" key="4">
    <source>
        <dbReference type="ARBA" id="ARBA00022968"/>
    </source>
</evidence>
<dbReference type="OrthoDB" id="5912413at2759"/>
<feature type="transmembrane region" description="Helical" evidence="7">
    <location>
        <begin position="131"/>
        <end position="153"/>
    </location>
</feature>
<keyword evidence="5 7" id="KW-1133">Transmembrane helix</keyword>
<dbReference type="STRING" id="34508.A0A4U5MTS8"/>
<evidence type="ECO:0000313" key="9">
    <source>
        <dbReference type="EMBL" id="TKR73150.1"/>
    </source>
</evidence>
<evidence type="ECO:0000256" key="5">
    <source>
        <dbReference type="ARBA" id="ARBA00022989"/>
    </source>
</evidence>
<dbReference type="Gene3D" id="2.60.40.1660">
    <property type="entry name" value="Na, k-atpase alpha subunit"/>
    <property type="match status" value="1"/>
</dbReference>
<name>A0A4U5MTS8_STECR</name>
<evidence type="ECO:0000256" key="7">
    <source>
        <dbReference type="SAM" id="Phobius"/>
    </source>
</evidence>
<sequence length="405" mass="46048">MFLLALCRHRLPLAVAVAAADDVPSLDATEQKLGRFWFACVHKGDHRPQHNTWTPRHILPEERSRRTPSFSYLGFRVVSVKMSKNNALEENNALMTNGHKVPEKTGFAAFLYNKDKGTCCGRTAKSWCQILVFYAIFYTLLAAFWIACLAIFLNTLDYKVPRYYGKGTIIGINPGVGYQPWIKDDPESTLIKFNVKDESSYQKYIESMNDYLAKYENTNNTRVCESYESNSQAVSYGKVNEENPQAACQFDLKVFEKAGCSKANGYGFKDGKPCVVLSLNRLIGWQPVDYPDNSVPEQVKDRYKKNNIALNCDGTYDVDKEHVGKMTYIPPEGISGKYYPYAVMDNYHQPIAMVKFDNLPDNKLVLIECRAYALNIEHDISSRLGLVHFEVMKESFDSKDAKISK</sequence>
<dbReference type="PANTHER" id="PTHR11523:SF28">
    <property type="entry name" value="NA_K-ATPASE BETA SUBUNIT ISOFORM 4-RELATED"/>
    <property type="match status" value="1"/>
</dbReference>
<dbReference type="Pfam" id="PF00287">
    <property type="entry name" value="Na_K-ATPase"/>
    <property type="match status" value="1"/>
</dbReference>
<evidence type="ECO:0000256" key="3">
    <source>
        <dbReference type="ARBA" id="ARBA00022692"/>
    </source>
</evidence>
<keyword evidence="8" id="KW-0732">Signal</keyword>
<evidence type="ECO:0000256" key="6">
    <source>
        <dbReference type="ARBA" id="ARBA00023136"/>
    </source>
</evidence>
<dbReference type="Proteomes" id="UP000298663">
    <property type="component" value="Unassembled WGS sequence"/>
</dbReference>
<keyword evidence="10" id="KW-1185">Reference proteome</keyword>
<dbReference type="GO" id="GO:0030007">
    <property type="term" value="P:intracellular potassium ion homeostasis"/>
    <property type="evidence" value="ECO:0007669"/>
    <property type="project" value="TreeGrafter"/>
</dbReference>
<organism evidence="9 10">
    <name type="scientific">Steinernema carpocapsae</name>
    <name type="common">Entomopathogenic nematode</name>
    <dbReference type="NCBI Taxonomy" id="34508"/>
    <lineage>
        <taxon>Eukaryota</taxon>
        <taxon>Metazoa</taxon>
        <taxon>Ecdysozoa</taxon>
        <taxon>Nematoda</taxon>
        <taxon>Chromadorea</taxon>
        <taxon>Rhabditida</taxon>
        <taxon>Tylenchina</taxon>
        <taxon>Panagrolaimomorpha</taxon>
        <taxon>Strongyloidoidea</taxon>
        <taxon>Steinernematidae</taxon>
        <taxon>Steinernema</taxon>
    </lineage>
</organism>
<dbReference type="AlphaFoldDB" id="A0A4U5MTS8"/>
<evidence type="ECO:0008006" key="11">
    <source>
        <dbReference type="Google" id="ProtNLM"/>
    </source>
</evidence>
<evidence type="ECO:0000313" key="10">
    <source>
        <dbReference type="Proteomes" id="UP000298663"/>
    </source>
</evidence>
<evidence type="ECO:0000256" key="8">
    <source>
        <dbReference type="SAM" id="SignalP"/>
    </source>
</evidence>
<dbReference type="GO" id="GO:0036376">
    <property type="term" value="P:sodium ion export across plasma membrane"/>
    <property type="evidence" value="ECO:0007669"/>
    <property type="project" value="TreeGrafter"/>
</dbReference>
<keyword evidence="3 7" id="KW-0812">Transmembrane</keyword>
<feature type="chain" id="PRO_5020823498" description="Sodium/potassium-transporting ATPase subunit beta" evidence="8">
    <location>
        <begin position="21"/>
        <end position="405"/>
    </location>
</feature>
<dbReference type="EMBL" id="AZBU02000006">
    <property type="protein sequence ID" value="TKR73150.1"/>
    <property type="molecule type" value="Genomic_DNA"/>
</dbReference>
<gene>
    <name evidence="9" type="ORF">L596_020492</name>
</gene>
<reference evidence="9 10" key="1">
    <citation type="journal article" date="2015" name="Genome Biol.">
        <title>Comparative genomics of Steinernema reveals deeply conserved gene regulatory networks.</title>
        <authorList>
            <person name="Dillman A.R."/>
            <person name="Macchietto M."/>
            <person name="Porter C.F."/>
            <person name="Rogers A."/>
            <person name="Williams B."/>
            <person name="Antoshechkin I."/>
            <person name="Lee M.M."/>
            <person name="Goodwin Z."/>
            <person name="Lu X."/>
            <person name="Lewis E.E."/>
            <person name="Goodrich-Blair H."/>
            <person name="Stock S.P."/>
            <person name="Adams B.J."/>
            <person name="Sternberg P.W."/>
            <person name="Mortazavi A."/>
        </authorList>
    </citation>
    <scope>NUCLEOTIDE SEQUENCE [LARGE SCALE GENOMIC DNA]</scope>
    <source>
        <strain evidence="9 10">ALL</strain>
    </source>
</reference>
<dbReference type="InterPro" id="IPR038702">
    <property type="entry name" value="Na/K_ATPase_sub_beta_sf"/>
</dbReference>
<evidence type="ECO:0000256" key="2">
    <source>
        <dbReference type="ARBA" id="ARBA00005876"/>
    </source>
</evidence>
<proteinExistence type="inferred from homology"/>
<feature type="signal peptide" evidence="8">
    <location>
        <begin position="1"/>
        <end position="20"/>
    </location>
</feature>
<dbReference type="PANTHER" id="PTHR11523">
    <property type="entry name" value="SODIUM/POTASSIUM-DEPENDENT ATPASE BETA SUBUNIT"/>
    <property type="match status" value="1"/>
</dbReference>
<keyword evidence="6 7" id="KW-0472">Membrane</keyword>
<dbReference type="GO" id="GO:1990573">
    <property type="term" value="P:potassium ion import across plasma membrane"/>
    <property type="evidence" value="ECO:0007669"/>
    <property type="project" value="TreeGrafter"/>
</dbReference>